<dbReference type="GeneID" id="111089440"/>
<dbReference type="CDD" id="cd00096">
    <property type="entry name" value="Ig"/>
    <property type="match status" value="1"/>
</dbReference>
<sequence length="251" mass="28439">PPDLSVTTSTSVKTWKDNPVNLTCLADAIPNATISWWLRNNEIRKQNNSAFYTILSTVAISKLLVKPSLTLPGGRDVYGTYKCKAENMYGIDEIDIDLKEASTPGPIQKILFDKITATTIVFSIVPPIDDGEMPIKKYLMEYKEDQKTENDIYSKEWSEGLSYIVENLEPRTSYLFRFSAKNAVGVGPWSTWLSKKMPQESVPDAPFIIQPGGNISYYSQHYEIRCIIPADNGKHILYFELKYFKVMNTGI</sequence>
<proteinExistence type="predicted"/>
<dbReference type="SUPFAM" id="SSF48726">
    <property type="entry name" value="Immunoglobulin"/>
    <property type="match status" value="1"/>
</dbReference>
<gene>
    <name evidence="5" type="primary">LOC111089440</name>
</gene>
<accession>A0ABM1TP39</accession>
<keyword evidence="1" id="KW-0393">Immunoglobulin domain</keyword>
<dbReference type="PROSITE" id="PS50853">
    <property type="entry name" value="FN3"/>
    <property type="match status" value="1"/>
</dbReference>
<keyword evidence="4" id="KW-1185">Reference proteome</keyword>
<evidence type="ECO:0000256" key="1">
    <source>
        <dbReference type="ARBA" id="ARBA00023319"/>
    </source>
</evidence>
<evidence type="ECO:0000313" key="4">
    <source>
        <dbReference type="Proteomes" id="UP000694941"/>
    </source>
</evidence>
<dbReference type="InterPro" id="IPR013783">
    <property type="entry name" value="Ig-like_fold"/>
</dbReference>
<dbReference type="Gene3D" id="2.60.40.10">
    <property type="entry name" value="Immunoglobulins"/>
    <property type="match status" value="2"/>
</dbReference>
<name>A0ABM1TP39_LIMPO</name>
<dbReference type="CDD" id="cd00063">
    <property type="entry name" value="FN3"/>
    <property type="match status" value="1"/>
</dbReference>
<dbReference type="SMART" id="SM00060">
    <property type="entry name" value="FN3"/>
    <property type="match status" value="1"/>
</dbReference>
<feature type="domain" description="Fibronectin type-III" evidence="3">
    <location>
        <begin position="103"/>
        <end position="200"/>
    </location>
</feature>
<dbReference type="SUPFAM" id="SSF49265">
    <property type="entry name" value="Fibronectin type III"/>
    <property type="match status" value="1"/>
</dbReference>
<dbReference type="Pfam" id="PF13927">
    <property type="entry name" value="Ig_3"/>
    <property type="match status" value="1"/>
</dbReference>
<organism evidence="4 5">
    <name type="scientific">Limulus polyphemus</name>
    <name type="common">Atlantic horseshoe crab</name>
    <dbReference type="NCBI Taxonomy" id="6850"/>
    <lineage>
        <taxon>Eukaryota</taxon>
        <taxon>Metazoa</taxon>
        <taxon>Ecdysozoa</taxon>
        <taxon>Arthropoda</taxon>
        <taxon>Chelicerata</taxon>
        <taxon>Merostomata</taxon>
        <taxon>Xiphosura</taxon>
        <taxon>Limulidae</taxon>
        <taxon>Limulus</taxon>
    </lineage>
</organism>
<dbReference type="PROSITE" id="PS50835">
    <property type="entry name" value="IG_LIKE"/>
    <property type="match status" value="1"/>
</dbReference>
<feature type="non-terminal residue" evidence="5">
    <location>
        <position position="1"/>
    </location>
</feature>
<dbReference type="Pfam" id="PF00041">
    <property type="entry name" value="fn3"/>
    <property type="match status" value="1"/>
</dbReference>
<dbReference type="RefSeq" id="XP_022257645.1">
    <property type="nucleotide sequence ID" value="XM_022401937.1"/>
</dbReference>
<feature type="domain" description="Ig-like" evidence="2">
    <location>
        <begin position="2"/>
        <end position="102"/>
    </location>
</feature>
<dbReference type="InterPro" id="IPR007110">
    <property type="entry name" value="Ig-like_dom"/>
</dbReference>
<dbReference type="InterPro" id="IPR036116">
    <property type="entry name" value="FN3_sf"/>
</dbReference>
<dbReference type="Proteomes" id="UP000694941">
    <property type="component" value="Unplaced"/>
</dbReference>
<reference evidence="5" key="1">
    <citation type="submission" date="2025-08" db="UniProtKB">
        <authorList>
            <consortium name="RefSeq"/>
        </authorList>
    </citation>
    <scope>IDENTIFICATION</scope>
    <source>
        <tissue evidence="5">Muscle</tissue>
    </source>
</reference>
<dbReference type="InterPro" id="IPR003961">
    <property type="entry name" value="FN3_dom"/>
</dbReference>
<evidence type="ECO:0000259" key="3">
    <source>
        <dbReference type="PROSITE" id="PS50853"/>
    </source>
</evidence>
<protein>
    <submittedName>
        <fullName evidence="5">Fasciclin-2-like</fullName>
    </submittedName>
</protein>
<evidence type="ECO:0000313" key="5">
    <source>
        <dbReference type="RefSeq" id="XP_022257645.1"/>
    </source>
</evidence>
<dbReference type="PANTHER" id="PTHR14340:SF9">
    <property type="entry name" value="FIBRONECTIN TYPE-III DOMAIN-CONTAINING PROTEIN"/>
    <property type="match status" value="1"/>
</dbReference>
<evidence type="ECO:0000259" key="2">
    <source>
        <dbReference type="PROSITE" id="PS50835"/>
    </source>
</evidence>
<dbReference type="PANTHER" id="PTHR14340">
    <property type="entry name" value="MICROFIBRIL-ASSOCIATED GLYCOPROTEIN 3"/>
    <property type="match status" value="1"/>
</dbReference>
<dbReference type="InterPro" id="IPR036179">
    <property type="entry name" value="Ig-like_dom_sf"/>
</dbReference>